<keyword evidence="5 9" id="KW-0227">DNA damage</keyword>
<feature type="binding site" evidence="9">
    <location>
        <position position="231"/>
    </location>
    <ligand>
        <name>Zn(2+)</name>
        <dbReference type="ChEBI" id="CHEBI:29105"/>
        <label>3</label>
    </ligand>
</feature>
<feature type="binding site" evidence="9">
    <location>
        <position position="69"/>
    </location>
    <ligand>
        <name>Zn(2+)</name>
        <dbReference type="ChEBI" id="CHEBI:29105"/>
        <label>1</label>
    </ligand>
</feature>
<dbReference type="GO" id="GO:0008270">
    <property type="term" value="F:zinc ion binding"/>
    <property type="evidence" value="ECO:0007669"/>
    <property type="project" value="UniProtKB-UniRule"/>
</dbReference>
<feature type="domain" description="Xylose isomerase-like TIM barrel" evidence="10">
    <location>
        <begin position="20"/>
        <end position="277"/>
    </location>
</feature>
<dbReference type="GO" id="GO:0006284">
    <property type="term" value="P:base-excision repair"/>
    <property type="evidence" value="ECO:0007669"/>
    <property type="project" value="TreeGrafter"/>
</dbReference>
<evidence type="ECO:0000313" key="11">
    <source>
        <dbReference type="EMBL" id="QCI23165.1"/>
    </source>
</evidence>
<dbReference type="GO" id="GO:0003677">
    <property type="term" value="F:DNA binding"/>
    <property type="evidence" value="ECO:0007669"/>
    <property type="project" value="InterPro"/>
</dbReference>
<dbReference type="PROSITE" id="PS00729">
    <property type="entry name" value="AP_NUCLEASE_F2_1"/>
    <property type="match status" value="1"/>
</dbReference>
<sequence>MRYIGAHVSVLGGLDKAVIRAHKLGATAFALFTNNPLRWTTVTFNNEKISNFKLACKTFNYSSHQILPHSGYLINLGHPFHDCLNKSRLAFIDEIVRCRKLGLQLLNFHPGSHLNKISEKDCLEIISDSINLALEKTVKVKLVIENTAGQGTNVGYSFEHLISIIDKIEDKTRIGVCLDTCHLFSSGYDLRTEQSCEQTFNCFNSIVGLNYLCGMHFNDSKSKFNSRTDRHHNLGKGYIGKLAFRWIIKNIDCTRFPVILETKNKNFWKKEIHWLRSL</sequence>
<dbReference type="InterPro" id="IPR013022">
    <property type="entry name" value="Xyl_isomerase-like_TIM-brl"/>
</dbReference>
<dbReference type="FunFam" id="3.20.20.150:FF:000001">
    <property type="entry name" value="Probable endonuclease 4"/>
    <property type="match status" value="1"/>
</dbReference>
<feature type="binding site" evidence="9">
    <location>
        <position position="216"/>
    </location>
    <ligand>
        <name>Zn(2+)</name>
        <dbReference type="ChEBI" id="CHEBI:29105"/>
        <label>2</label>
    </ligand>
</feature>
<keyword evidence="6 9" id="KW-0378">Hydrolase</keyword>
<dbReference type="SMART" id="SM00518">
    <property type="entry name" value="AP2Ec"/>
    <property type="match status" value="1"/>
</dbReference>
<keyword evidence="7 9" id="KW-0862">Zinc</keyword>
<evidence type="ECO:0000259" key="10">
    <source>
        <dbReference type="Pfam" id="PF01261"/>
    </source>
</evidence>
<dbReference type="GO" id="GO:0008833">
    <property type="term" value="F:deoxyribonuclease IV (phage-T4-induced) activity"/>
    <property type="evidence" value="ECO:0007669"/>
    <property type="project" value="UniProtKB-UniRule"/>
</dbReference>
<feature type="binding site" evidence="9">
    <location>
        <position position="182"/>
    </location>
    <ligand>
        <name>Zn(2+)</name>
        <dbReference type="ChEBI" id="CHEBI:29105"/>
        <label>3</label>
    </ligand>
</feature>
<dbReference type="HAMAP" id="MF_00152">
    <property type="entry name" value="Nfo"/>
    <property type="match status" value="1"/>
</dbReference>
<comment type="function">
    <text evidence="9">Endonuclease IV plays a role in DNA repair. It cleaves phosphodiester bonds at apurinic or apyrimidinic (AP) sites, generating a 3'-hydroxyl group and a 5'-terminal sugar phosphate.</text>
</comment>
<comment type="cofactor">
    <cofactor evidence="9">
        <name>Zn(2+)</name>
        <dbReference type="ChEBI" id="CHEBI:29105"/>
    </cofactor>
    <text evidence="9">Binds 3 Zn(2+) ions.</text>
</comment>
<dbReference type="InterPro" id="IPR001719">
    <property type="entry name" value="AP_endonuc_2"/>
</dbReference>
<evidence type="ECO:0000313" key="12">
    <source>
        <dbReference type="Proteomes" id="UP000298566"/>
    </source>
</evidence>
<dbReference type="InterPro" id="IPR036237">
    <property type="entry name" value="Xyl_isomerase-like_sf"/>
</dbReference>
<dbReference type="CDD" id="cd00019">
    <property type="entry name" value="AP2Ec"/>
    <property type="match status" value="1"/>
</dbReference>
<protein>
    <recommendedName>
        <fullName evidence="9">Probable endonuclease 4</fullName>
        <ecNumber evidence="9">3.1.21.2</ecNumber>
    </recommendedName>
    <alternativeName>
        <fullName evidence="9">Endodeoxyribonuclease IV</fullName>
    </alternativeName>
    <alternativeName>
        <fullName evidence="9">Endonuclease IV</fullName>
    </alternativeName>
</protein>
<feature type="binding site" evidence="9">
    <location>
        <position position="109"/>
    </location>
    <ligand>
        <name>Zn(2+)</name>
        <dbReference type="ChEBI" id="CHEBI:29105"/>
        <label>1</label>
    </ligand>
</feature>
<keyword evidence="8 9" id="KW-0234">DNA repair</keyword>
<reference evidence="11 12" key="1">
    <citation type="submission" date="2018-10" db="EMBL/GenBank/DDBJ databases">
        <title>Comparative functional genomics of the obligate endosymbiont Buchnera aphidicola.</title>
        <authorList>
            <person name="Chong R.A."/>
        </authorList>
    </citation>
    <scope>NUCLEOTIDE SEQUENCE [LARGE SCALE GENOMIC DNA]</scope>
    <source>
        <strain evidence="11 12">Mrh</strain>
    </source>
</reference>
<keyword evidence="2 9" id="KW-0540">Nuclease</keyword>
<gene>
    <name evidence="9" type="primary">nfo</name>
    <name evidence="11" type="ORF">D9V73_00650</name>
</gene>
<accession>A0A4D6YFM3</accession>
<feature type="binding site" evidence="9">
    <location>
        <position position="179"/>
    </location>
    <ligand>
        <name>Zn(2+)</name>
        <dbReference type="ChEBI" id="CHEBI:29105"/>
        <label>2</label>
    </ligand>
</feature>
<keyword evidence="4 9" id="KW-0255">Endonuclease</keyword>
<dbReference type="NCBIfam" id="TIGR00587">
    <property type="entry name" value="nfo"/>
    <property type="match status" value="1"/>
</dbReference>
<dbReference type="AlphaFoldDB" id="A0A4D6YFM3"/>
<name>A0A4D6YFM3_BUCMH</name>
<keyword evidence="3 9" id="KW-0479">Metal-binding</keyword>
<dbReference type="Gene3D" id="3.20.20.150">
    <property type="entry name" value="Divalent-metal-dependent TIM barrel enzymes"/>
    <property type="match status" value="1"/>
</dbReference>
<evidence type="ECO:0000256" key="7">
    <source>
        <dbReference type="ARBA" id="ARBA00022833"/>
    </source>
</evidence>
<evidence type="ECO:0000256" key="3">
    <source>
        <dbReference type="ARBA" id="ARBA00022723"/>
    </source>
</evidence>
<evidence type="ECO:0000256" key="1">
    <source>
        <dbReference type="ARBA" id="ARBA00005340"/>
    </source>
</evidence>
<feature type="binding site" evidence="9">
    <location>
        <position position="145"/>
    </location>
    <ligand>
        <name>Zn(2+)</name>
        <dbReference type="ChEBI" id="CHEBI:29105"/>
        <label>2</label>
    </ligand>
</feature>
<dbReference type="PANTHER" id="PTHR21445">
    <property type="entry name" value="ENDONUCLEASE IV ENDODEOXYRIBONUCLEASE IV"/>
    <property type="match status" value="1"/>
</dbReference>
<dbReference type="InterPro" id="IPR018246">
    <property type="entry name" value="AP_endonuc_F2_Zn_BS"/>
</dbReference>
<dbReference type="Proteomes" id="UP000298566">
    <property type="component" value="Chromosome"/>
</dbReference>
<evidence type="ECO:0000256" key="6">
    <source>
        <dbReference type="ARBA" id="ARBA00022801"/>
    </source>
</evidence>
<dbReference type="EC" id="3.1.21.2" evidence="9"/>
<comment type="similarity">
    <text evidence="1 9">Belongs to the AP endonuclease 2 family.</text>
</comment>
<dbReference type="GO" id="GO:0003906">
    <property type="term" value="F:DNA-(apurinic or apyrimidinic site) endonuclease activity"/>
    <property type="evidence" value="ECO:0007669"/>
    <property type="project" value="TreeGrafter"/>
</dbReference>
<evidence type="ECO:0000256" key="5">
    <source>
        <dbReference type="ARBA" id="ARBA00022763"/>
    </source>
</evidence>
<dbReference type="Pfam" id="PF01261">
    <property type="entry name" value="AP_endonuc_2"/>
    <property type="match status" value="1"/>
</dbReference>
<comment type="catalytic activity">
    <reaction evidence="9">
        <text>Endonucleolytic cleavage to 5'-phosphooligonucleotide end-products.</text>
        <dbReference type="EC" id="3.1.21.2"/>
    </reaction>
</comment>
<dbReference type="NCBIfam" id="NF002199">
    <property type="entry name" value="PRK01060.1-4"/>
    <property type="match status" value="1"/>
</dbReference>
<evidence type="ECO:0000256" key="4">
    <source>
        <dbReference type="ARBA" id="ARBA00022759"/>
    </source>
</evidence>
<feature type="binding site" evidence="9">
    <location>
        <position position="229"/>
    </location>
    <ligand>
        <name>Zn(2+)</name>
        <dbReference type="ChEBI" id="CHEBI:29105"/>
        <label>3</label>
    </ligand>
</feature>
<feature type="binding site" evidence="9">
    <location>
        <position position="145"/>
    </location>
    <ligand>
        <name>Zn(2+)</name>
        <dbReference type="ChEBI" id="CHEBI:29105"/>
        <label>1</label>
    </ligand>
</feature>
<evidence type="ECO:0000256" key="9">
    <source>
        <dbReference type="HAMAP-Rule" id="MF_00152"/>
    </source>
</evidence>
<dbReference type="OrthoDB" id="9805666at2"/>
<dbReference type="PANTHER" id="PTHR21445:SF0">
    <property type="entry name" value="APURINIC-APYRIMIDINIC ENDONUCLEASE"/>
    <property type="match status" value="1"/>
</dbReference>
<evidence type="ECO:0000256" key="8">
    <source>
        <dbReference type="ARBA" id="ARBA00023204"/>
    </source>
</evidence>
<dbReference type="GO" id="GO:0008081">
    <property type="term" value="F:phosphoric diester hydrolase activity"/>
    <property type="evidence" value="ECO:0007669"/>
    <property type="project" value="TreeGrafter"/>
</dbReference>
<dbReference type="PROSITE" id="PS00731">
    <property type="entry name" value="AP_NUCLEASE_F2_3"/>
    <property type="match status" value="1"/>
</dbReference>
<dbReference type="EMBL" id="CP033004">
    <property type="protein sequence ID" value="QCI23165.1"/>
    <property type="molecule type" value="Genomic_DNA"/>
</dbReference>
<proteinExistence type="inferred from homology"/>
<dbReference type="RefSeq" id="WP_158336360.1">
    <property type="nucleotide sequence ID" value="NZ_CP033004.1"/>
</dbReference>
<dbReference type="PROSITE" id="PS51432">
    <property type="entry name" value="AP_NUCLEASE_F2_4"/>
    <property type="match status" value="1"/>
</dbReference>
<dbReference type="PROSITE" id="PS00730">
    <property type="entry name" value="AP_NUCLEASE_F2_2"/>
    <property type="match status" value="1"/>
</dbReference>
<organism evidence="11 12">
    <name type="scientific">Buchnera aphidicola subsp. Melaphis rhois</name>
    <dbReference type="NCBI Taxonomy" id="118103"/>
    <lineage>
        <taxon>Bacteria</taxon>
        <taxon>Pseudomonadati</taxon>
        <taxon>Pseudomonadota</taxon>
        <taxon>Gammaproteobacteria</taxon>
        <taxon>Enterobacterales</taxon>
        <taxon>Erwiniaceae</taxon>
        <taxon>Buchnera</taxon>
    </lineage>
</organism>
<dbReference type="SUPFAM" id="SSF51658">
    <property type="entry name" value="Xylose isomerase-like"/>
    <property type="match status" value="1"/>
</dbReference>
<evidence type="ECO:0000256" key="2">
    <source>
        <dbReference type="ARBA" id="ARBA00022722"/>
    </source>
</evidence>
<feature type="binding site" evidence="9">
    <location>
        <position position="261"/>
    </location>
    <ligand>
        <name>Zn(2+)</name>
        <dbReference type="ChEBI" id="CHEBI:29105"/>
        <label>2</label>
    </ligand>
</feature>